<protein>
    <submittedName>
        <fullName evidence="1">Nucleotidyltransferase domain-containing protein</fullName>
    </submittedName>
</protein>
<proteinExistence type="predicted"/>
<comment type="caution">
    <text evidence="1">The sequence shown here is derived from an EMBL/GenBank/DDBJ whole genome shotgun (WGS) entry which is preliminary data.</text>
</comment>
<evidence type="ECO:0000313" key="2">
    <source>
        <dbReference type="Proteomes" id="UP001290455"/>
    </source>
</evidence>
<dbReference type="Proteomes" id="UP001290455">
    <property type="component" value="Unassembled WGS sequence"/>
</dbReference>
<name>A0ABU5J196_9BACI</name>
<dbReference type="RefSeq" id="WP_322447488.1">
    <property type="nucleotide sequence ID" value="NZ_JAXOFX010000011.1"/>
</dbReference>
<reference evidence="1 2" key="1">
    <citation type="submission" date="2023-11" db="EMBL/GenBank/DDBJ databases">
        <title>Bacillus jintuensis, isolated from a mudflat on the Beibu Gulf coast.</title>
        <authorList>
            <person name="Li M."/>
        </authorList>
    </citation>
    <scope>NUCLEOTIDE SEQUENCE [LARGE SCALE GENOMIC DNA]</scope>
    <source>
        <strain evidence="1 2">31A1R</strain>
    </source>
</reference>
<evidence type="ECO:0000313" key="1">
    <source>
        <dbReference type="EMBL" id="MDZ5473188.1"/>
    </source>
</evidence>
<dbReference type="InterPro" id="IPR018775">
    <property type="entry name" value="RlaP"/>
</dbReference>
<dbReference type="PANTHER" id="PTHR34817:SF2">
    <property type="entry name" value="NUCLEOTIDYLTRANSFERASE"/>
    <property type="match status" value="1"/>
</dbReference>
<dbReference type="Pfam" id="PF10127">
    <property type="entry name" value="RlaP"/>
    <property type="match status" value="1"/>
</dbReference>
<sequence length="249" mass="29427">MENVLRELEHDYNIEILFACEAGSHVWGSSSEDSDLDLRFIYKQKDLRSYLSLEKLIDVIEINNEIDIHGWDIQKALQLLRKSNPTLYEWAFSPVVYFEKNSFSEKLKQMIMNHYSPYSLVMHYIHLMARNIKEVKGCHTFNLKRQKQLIQAVKSVLICHNFFVSHSIRSPFFLSDILQSQTTNPFAKSYRQLVEAKIMNKVVPNHFYVDLLDRLEIEKVSLLEKVNELGRGNDCKDQLNEWLWELLNI</sequence>
<gene>
    <name evidence="1" type="ORF">SM124_15830</name>
</gene>
<accession>A0ABU5J196</accession>
<dbReference type="PANTHER" id="PTHR34817">
    <property type="entry name" value="NUCLEOTIDYLTRANSFERASE"/>
    <property type="match status" value="1"/>
</dbReference>
<dbReference type="EMBL" id="JAXOFX010000011">
    <property type="protein sequence ID" value="MDZ5473188.1"/>
    <property type="molecule type" value="Genomic_DNA"/>
</dbReference>
<organism evidence="1 2">
    <name type="scientific">Robertmurraya mangrovi</name>
    <dbReference type="NCBI Taxonomy" id="3098077"/>
    <lineage>
        <taxon>Bacteria</taxon>
        <taxon>Bacillati</taxon>
        <taxon>Bacillota</taxon>
        <taxon>Bacilli</taxon>
        <taxon>Bacillales</taxon>
        <taxon>Bacillaceae</taxon>
        <taxon>Robertmurraya</taxon>
    </lineage>
</organism>
<keyword evidence="2" id="KW-1185">Reference proteome</keyword>